<evidence type="ECO:0000313" key="1">
    <source>
        <dbReference type="EMBL" id="MFF1272937.1"/>
    </source>
</evidence>
<dbReference type="Proteomes" id="UP001601627">
    <property type="component" value="Unassembled WGS sequence"/>
</dbReference>
<dbReference type="NCBIfam" id="NF040565">
    <property type="entry name" value="SCO2521_fam"/>
    <property type="match status" value="1"/>
</dbReference>
<dbReference type="InterPro" id="IPR049749">
    <property type="entry name" value="SCO2521-like"/>
</dbReference>
<reference evidence="1 2" key="1">
    <citation type="submission" date="2024-09" db="EMBL/GenBank/DDBJ databases">
        <title>The Natural Products Discovery Center: Release of the First 8490 Sequenced Strains for Exploring Actinobacteria Biosynthetic Diversity.</title>
        <authorList>
            <person name="Kalkreuter E."/>
            <person name="Kautsar S.A."/>
            <person name="Yang D."/>
            <person name="Bader C.D."/>
            <person name="Teijaro C.N."/>
            <person name="Fluegel L."/>
            <person name="Davis C.M."/>
            <person name="Simpson J.R."/>
            <person name="Lauterbach L."/>
            <person name="Steele A.D."/>
            <person name="Gui C."/>
            <person name="Meng S."/>
            <person name="Li G."/>
            <person name="Viehrig K."/>
            <person name="Ye F."/>
            <person name="Su P."/>
            <person name="Kiefer A.F."/>
            <person name="Nichols A."/>
            <person name="Cepeda A.J."/>
            <person name="Yan W."/>
            <person name="Fan B."/>
            <person name="Jiang Y."/>
            <person name="Adhikari A."/>
            <person name="Zheng C.-J."/>
            <person name="Schuster L."/>
            <person name="Cowan T.M."/>
            <person name="Smanski M.J."/>
            <person name="Chevrette M.G."/>
            <person name="De Carvalho L.P.S."/>
            <person name="Shen B."/>
        </authorList>
    </citation>
    <scope>NUCLEOTIDE SEQUENCE [LARGE SCALE GENOMIC DNA]</scope>
    <source>
        <strain evidence="1 2">NPDC058328</strain>
    </source>
</reference>
<evidence type="ECO:0000313" key="2">
    <source>
        <dbReference type="Proteomes" id="UP001601627"/>
    </source>
</evidence>
<dbReference type="RefSeq" id="WP_388233446.1">
    <property type="nucleotide sequence ID" value="NZ_JBHVZQ010000003.1"/>
</dbReference>
<gene>
    <name evidence="1" type="ORF">ACFVZC_05940</name>
</gene>
<protein>
    <submittedName>
        <fullName evidence="1">SCO2521 family protein</fullName>
    </submittedName>
</protein>
<proteinExistence type="predicted"/>
<sequence>MSRTGRDPHPVIACGEVRTCLLPTRDALDERAAVKLLRLRPDERVRVSRHPNRYVVSPEVLTGVDCPLPTDTGARVRAVGTVGSHASLVEGRVIQATASFSLPAVGTDRRQAWSYYLVRPGSLVPVGQVPQRALVRGFLLGHRPGRLDVGSIAESVLARISRQDRILDHDPPLTAAGTRLRWTAVRTAAGEEPSSLFTKGEDGLRTLELSLPSGLPPTAAVGLCEELALHDWLLTTVADKLDGLPTGAADDRAVLRVLRPLVDHLLHLWMPRARVDRVLRTVWNQLEETPGYSRQWTAHAQRIRDQLALRAIHLRDEVPGRR</sequence>
<dbReference type="EMBL" id="JBHVZQ010000003">
    <property type="protein sequence ID" value="MFF1272937.1"/>
    <property type="molecule type" value="Genomic_DNA"/>
</dbReference>
<keyword evidence="2" id="KW-1185">Reference proteome</keyword>
<organism evidence="1 2">
    <name type="scientific">Streptomyces marokkonensis</name>
    <dbReference type="NCBI Taxonomy" id="324855"/>
    <lineage>
        <taxon>Bacteria</taxon>
        <taxon>Bacillati</taxon>
        <taxon>Actinomycetota</taxon>
        <taxon>Actinomycetes</taxon>
        <taxon>Kitasatosporales</taxon>
        <taxon>Streptomycetaceae</taxon>
        <taxon>Streptomyces</taxon>
    </lineage>
</organism>
<accession>A0ABW6Q1G2</accession>
<name>A0ABW6Q1G2_9ACTN</name>
<comment type="caution">
    <text evidence="1">The sequence shown here is derived from an EMBL/GenBank/DDBJ whole genome shotgun (WGS) entry which is preliminary data.</text>
</comment>